<accession>A0ABS6C8G0</accession>
<reference evidence="1 2" key="1">
    <citation type="submission" date="2021-06" db="EMBL/GenBank/DDBJ databases">
        <authorList>
            <person name="Pan X."/>
        </authorList>
    </citation>
    <scope>NUCLEOTIDE SEQUENCE [LARGE SCALE GENOMIC DNA]</scope>
    <source>
        <strain evidence="1 2">4503</strain>
    </source>
</reference>
<comment type="caution">
    <text evidence="1">The sequence shown here is derived from an EMBL/GenBank/DDBJ whole genome shotgun (WGS) entry which is preliminary data.</text>
</comment>
<protein>
    <submittedName>
        <fullName evidence="1">Ig domain-containing protein</fullName>
    </submittedName>
</protein>
<evidence type="ECO:0000313" key="1">
    <source>
        <dbReference type="EMBL" id="MBU3863180.1"/>
    </source>
</evidence>
<organism evidence="1 2">
    <name type="scientific">Streptomyces niphimycinicus</name>
    <dbReference type="NCBI Taxonomy" id="2842201"/>
    <lineage>
        <taxon>Bacteria</taxon>
        <taxon>Bacillati</taxon>
        <taxon>Actinomycetota</taxon>
        <taxon>Actinomycetes</taxon>
        <taxon>Kitasatosporales</taxon>
        <taxon>Streptomycetaceae</taxon>
        <taxon>Streptomyces</taxon>
    </lineage>
</organism>
<dbReference type="Pfam" id="PF05345">
    <property type="entry name" value="He_PIG"/>
    <property type="match status" value="1"/>
</dbReference>
<dbReference type="Proteomes" id="UP000720508">
    <property type="component" value="Unassembled WGS sequence"/>
</dbReference>
<proteinExistence type="predicted"/>
<dbReference type="RefSeq" id="WP_216340020.1">
    <property type="nucleotide sequence ID" value="NZ_JAHLEM010000025.1"/>
</dbReference>
<keyword evidence="2" id="KW-1185">Reference proteome</keyword>
<name>A0ABS6C8G0_9ACTN</name>
<dbReference type="EMBL" id="JAHLEM010000025">
    <property type="protein sequence ID" value="MBU3863180.1"/>
    <property type="molecule type" value="Genomic_DNA"/>
</dbReference>
<sequence>MDRRRFLAVSGLSSITAIGTMGLTGAPAQAVPTVAGGGSQPQRITAGFLSVGISDSGRVNSLVDLRSGTDHLAPGTSVPLISVVADGRHEVPAEMKVSPRDRRVLVFGSEKVTIEVKVVKFATHSTLEVVGLTAAPGVDVQTLLWGPLPTNITQTIGETAGVVGDDDFLLGVRPLNDKTVGGWPNEHLAYGFGPDLIWNPYGLQTGEKDEWLAGNVAAKTKWGSVLRAATYDYSRVRVRQRTNGYEIPLGPLPAPEGRIVGSKIALFGSAPELSLTVLSQIAKKHGQAYPTLDGQWQKAAQRTSQSHFWFHDLATSNVTAAGQFAKQAGVRNVYSVEGAAGPWKSTGHYQFNSNFGGSDAAAAQLVATAAKEGIEVGVHTLSDFIDARDPYVKAPADARLAVGGSVKLTRPLGSADTTLYVDADRPLGPGVDGHRLRIGDEFLTYGAMTKVSASEWQVSGLKRADWGSTARSYPAATSVARLIENGYGGAIGGLPIIDEIATRLATAYNDTGIRATSYDGLESAGYTGWGGYGFAHLVNGVYRQLDSKEFVTECSNLSSNTWDAQSRASWGEIGRTDHAQLLRSNTFYRANYLPGMMGQQGISGDDNLQKIEDTMARAASLDAGVNFETSVQSLASGANTAALLQAVRTWESARSVGAFTTDQKKQLGDVEKHWHLSQVTPHQEWSLQQVDSSGQPIGEPQQVKAPTPGFTTPEPPDAKVGVLYAFKVTSSTPRTIGYEVTSGSLPPGLTLNKDTGGITGVPTTKGTRKFTITARNSGGIADAKITYRVATAP</sequence>
<evidence type="ECO:0000313" key="2">
    <source>
        <dbReference type="Proteomes" id="UP000720508"/>
    </source>
</evidence>
<gene>
    <name evidence="1" type="ORF">KN815_03415</name>
</gene>